<dbReference type="AlphaFoldDB" id="A0AAV6T1C3"/>
<dbReference type="EMBL" id="JAGKHQ010000002">
    <property type="protein sequence ID" value="KAG7523149.1"/>
    <property type="molecule type" value="Genomic_DNA"/>
</dbReference>
<organism evidence="2 3">
    <name type="scientific">Solea senegalensis</name>
    <name type="common">Senegalese sole</name>
    <dbReference type="NCBI Taxonomy" id="28829"/>
    <lineage>
        <taxon>Eukaryota</taxon>
        <taxon>Metazoa</taxon>
        <taxon>Chordata</taxon>
        <taxon>Craniata</taxon>
        <taxon>Vertebrata</taxon>
        <taxon>Euteleostomi</taxon>
        <taxon>Actinopterygii</taxon>
        <taxon>Neopterygii</taxon>
        <taxon>Teleostei</taxon>
        <taxon>Neoteleostei</taxon>
        <taxon>Acanthomorphata</taxon>
        <taxon>Carangaria</taxon>
        <taxon>Pleuronectiformes</taxon>
        <taxon>Pleuronectoidei</taxon>
        <taxon>Soleidae</taxon>
        <taxon>Solea</taxon>
    </lineage>
</organism>
<feature type="compositionally biased region" description="Low complexity" evidence="1">
    <location>
        <begin position="18"/>
        <end position="28"/>
    </location>
</feature>
<reference evidence="2 3" key="1">
    <citation type="journal article" date="2021" name="Sci. Rep.">
        <title>Chromosome anchoring in Senegalese sole (Solea senegalensis) reveals sex-associated markers and genome rearrangements in flatfish.</title>
        <authorList>
            <person name="Guerrero-Cozar I."/>
            <person name="Gomez-Garrido J."/>
            <person name="Berbel C."/>
            <person name="Martinez-Blanch J.F."/>
            <person name="Alioto T."/>
            <person name="Claros M.G."/>
            <person name="Gagnaire P.A."/>
            <person name="Manchado M."/>
        </authorList>
    </citation>
    <scope>NUCLEOTIDE SEQUENCE [LARGE SCALE GENOMIC DNA]</scope>
    <source>
        <strain evidence="2">Sse05_10M</strain>
    </source>
</reference>
<name>A0AAV6T1C3_SOLSE</name>
<feature type="compositionally biased region" description="Polar residues" evidence="1">
    <location>
        <begin position="1"/>
        <end position="10"/>
    </location>
</feature>
<evidence type="ECO:0000313" key="3">
    <source>
        <dbReference type="Proteomes" id="UP000693946"/>
    </source>
</evidence>
<dbReference type="Proteomes" id="UP000693946">
    <property type="component" value="Linkage Group LG10"/>
</dbReference>
<proteinExistence type="predicted"/>
<keyword evidence="3" id="KW-1185">Reference proteome</keyword>
<evidence type="ECO:0000313" key="2">
    <source>
        <dbReference type="EMBL" id="KAG7523149.1"/>
    </source>
</evidence>
<protein>
    <submittedName>
        <fullName evidence="2">Uncharacterized protein</fullName>
    </submittedName>
</protein>
<feature type="region of interest" description="Disordered" evidence="1">
    <location>
        <begin position="1"/>
        <end position="28"/>
    </location>
</feature>
<gene>
    <name evidence="2" type="ORF">JOB18_040438</name>
</gene>
<accession>A0AAV6T1C3</accession>
<sequence>METVALPQTHTPSHQDDTPSTTTQSSQQAEVVILIDSGSLLMRRSFSQDIEQIKCQNTKKALGLLSEEHIGRPTHIIIHTGTNDLRMQQEKVATSIRAVIEKASTTFP</sequence>
<evidence type="ECO:0000256" key="1">
    <source>
        <dbReference type="SAM" id="MobiDB-lite"/>
    </source>
</evidence>
<comment type="caution">
    <text evidence="2">The sequence shown here is derived from an EMBL/GenBank/DDBJ whole genome shotgun (WGS) entry which is preliminary data.</text>
</comment>